<dbReference type="GO" id="GO:0042626">
    <property type="term" value="F:ATPase-coupled transmembrane transporter activity"/>
    <property type="evidence" value="ECO:0000318"/>
    <property type="project" value="GO_Central"/>
</dbReference>
<dbReference type="GO" id="GO:0016887">
    <property type="term" value="F:ATP hydrolysis activity"/>
    <property type="evidence" value="ECO:0007669"/>
    <property type="project" value="InterPro"/>
</dbReference>
<dbReference type="SUPFAM" id="SSF52540">
    <property type="entry name" value="P-loop containing nucleoside triphosphate hydrolases"/>
    <property type="match status" value="1"/>
</dbReference>
<feature type="compositionally biased region" description="Gly residues" evidence="7">
    <location>
        <begin position="233"/>
        <end position="244"/>
    </location>
</feature>
<feature type="transmembrane region" description="Helical" evidence="8">
    <location>
        <begin position="782"/>
        <end position="800"/>
    </location>
</feature>
<feature type="transmembrane region" description="Helical" evidence="8">
    <location>
        <begin position="659"/>
        <end position="680"/>
    </location>
</feature>
<dbReference type="FunCoup" id="E9HF46">
    <property type="interactions" value="47"/>
</dbReference>
<evidence type="ECO:0000256" key="2">
    <source>
        <dbReference type="ARBA" id="ARBA00005814"/>
    </source>
</evidence>
<keyword evidence="11" id="KW-1185">Reference proteome</keyword>
<dbReference type="InterPro" id="IPR003439">
    <property type="entry name" value="ABC_transporter-like_ATP-bd"/>
</dbReference>
<dbReference type="EMBL" id="GL732633">
    <property type="protein sequence ID" value="EFX69628.1"/>
    <property type="molecule type" value="Genomic_DNA"/>
</dbReference>
<dbReference type="eggNOG" id="KOG0061">
    <property type="taxonomic scope" value="Eukaryota"/>
</dbReference>
<feature type="transmembrane region" description="Helical" evidence="8">
    <location>
        <begin position="807"/>
        <end position="828"/>
    </location>
</feature>
<feature type="compositionally biased region" description="Basic residues" evidence="7">
    <location>
        <begin position="250"/>
        <end position="260"/>
    </location>
</feature>
<proteinExistence type="inferred from homology"/>
<dbReference type="Proteomes" id="UP000000305">
    <property type="component" value="Unassembled WGS sequence"/>
</dbReference>
<dbReference type="GO" id="GO:0005524">
    <property type="term" value="F:ATP binding"/>
    <property type="evidence" value="ECO:0007669"/>
    <property type="project" value="InterPro"/>
</dbReference>
<keyword evidence="4 8" id="KW-0812">Transmembrane</keyword>
<dbReference type="InterPro" id="IPR027417">
    <property type="entry name" value="P-loop_NTPase"/>
</dbReference>
<feature type="transmembrane region" description="Helical" evidence="8">
    <location>
        <begin position="700"/>
        <end position="721"/>
    </location>
</feature>
<dbReference type="InParanoid" id="E9HF46"/>
<dbReference type="HOGENOM" id="CLU_017951_0_0_1"/>
<keyword evidence="5 8" id="KW-1133">Transmembrane helix</keyword>
<dbReference type="PROSITE" id="PS50893">
    <property type="entry name" value="ABC_TRANSPORTER_2"/>
    <property type="match status" value="1"/>
</dbReference>
<dbReference type="Pfam" id="PF00005">
    <property type="entry name" value="ABC_tran"/>
    <property type="match status" value="1"/>
</dbReference>
<name>E9HF46_DAPPU</name>
<feature type="transmembrane region" description="Helical" evidence="8">
    <location>
        <begin position="908"/>
        <end position="932"/>
    </location>
</feature>
<dbReference type="InterPro" id="IPR013525">
    <property type="entry name" value="ABC2_TM"/>
</dbReference>
<dbReference type="PhylomeDB" id="E9HF46"/>
<accession>E9HF46</accession>
<feature type="transmembrane region" description="Helical" evidence="8">
    <location>
        <begin position="742"/>
        <end position="762"/>
    </location>
</feature>
<evidence type="ECO:0000256" key="8">
    <source>
        <dbReference type="SAM" id="Phobius"/>
    </source>
</evidence>
<keyword evidence="3" id="KW-0813">Transport</keyword>
<dbReference type="GO" id="GO:0005886">
    <property type="term" value="C:plasma membrane"/>
    <property type="evidence" value="ECO:0000318"/>
    <property type="project" value="GO_Central"/>
</dbReference>
<comment type="subcellular location">
    <subcellularLocation>
        <location evidence="1">Membrane</location>
        <topology evidence="1">Multi-pass membrane protein</topology>
    </subcellularLocation>
</comment>
<evidence type="ECO:0000256" key="4">
    <source>
        <dbReference type="ARBA" id="ARBA00022692"/>
    </source>
</evidence>
<sequence length="949" mass="105668">MAESWEMTGRERRYSVPAIAQLQSSSTPTAYGDNSNNSRANNTAEDLHAWSIYRQNLNSDFADSALGSNMKAPLPYGNFQLDSTTINSIMNHPKCGPKSNLAHNTNAYLKFGLPRVVARSGREESSGYDSSNDGSPVMRSKNLLLSRSDPDFRKNLIQNPNGAAAADGPQHGNKSRSREQRMKSISEANLLSAEGYRQRPDPTSHHLSGVGGGGGGGGLHSRPVSQQSKYSKMGGGGGGGGGGTPSHLSFHSRQHQRSRHIQGLPTGSAGIVGSVTGAGFSVYPQRDEIMLNEKYFPRDEYFAQQQQQFGDGSNDGDELMAHQQQPHIKHPHLQVRGLSYDKPTVNRNRIHLLDDISFEARAGEILGILATSEREGTALLDILANLPRQWGFKVRGDLVVNGVTTTASGLSDRLAYVQQDIRWCPDMTVRQTLLFTALLQAPGRPARNFDTKGRIDALITDLGLEPVRNTRVGRLTVSERRRLNVASHLLLDTDLVLLDQPTKGMDIFDTFFLVEYLRQWAARGRIVVLTIHPPTYEIFTMLSRVALISSGRMMYCGRRREMLPYFAFIEFPCPAYKNPSDYYLDLVTLDDLTGEALLESSQRAEHLAETFRRRQEPLSDPGPPGIMPPRNKRANFLLKIAALWIRSLVFTFPTNLRRWFSVFITSAVMSLIHGAIFWNVRSTHHGTLAEQEDINDRLAFHYVLGTVAIWPTLMLMISDVWKERDSVARDVKDRLFGRWVHFFSKTTSSFLAAGGIFLGYLLPAYTLAGFHTTESLFTEIGYMMFYLYAVRIMTLALTSLCSSRHVATMASAIALTLAALGSGFTVQLQTMNAWTSWLRFASPLRWTLHALQRLDFGNATQSFECSRNPLTRQEAPGLVLKIPCGLSSGSQALNYWAHQFDRLPMGNVLLPLLAVLAFWALFALVQSVVLLCSKPAARKLSRHKKMKLR</sequence>
<evidence type="ECO:0000256" key="5">
    <source>
        <dbReference type="ARBA" id="ARBA00022989"/>
    </source>
</evidence>
<evidence type="ECO:0000256" key="3">
    <source>
        <dbReference type="ARBA" id="ARBA00022448"/>
    </source>
</evidence>
<evidence type="ECO:0000313" key="11">
    <source>
        <dbReference type="Proteomes" id="UP000000305"/>
    </source>
</evidence>
<dbReference type="GO" id="GO:0055085">
    <property type="term" value="P:transmembrane transport"/>
    <property type="evidence" value="ECO:0000318"/>
    <property type="project" value="GO_Central"/>
</dbReference>
<dbReference type="STRING" id="6669.E9HF46"/>
<dbReference type="Gene3D" id="3.40.50.300">
    <property type="entry name" value="P-loop containing nucleotide triphosphate hydrolases"/>
    <property type="match status" value="1"/>
</dbReference>
<reference evidence="10 11" key="1">
    <citation type="journal article" date="2011" name="Science">
        <title>The ecoresponsive genome of Daphnia pulex.</title>
        <authorList>
            <person name="Colbourne J.K."/>
            <person name="Pfrender M.E."/>
            <person name="Gilbert D."/>
            <person name="Thomas W.K."/>
            <person name="Tucker A."/>
            <person name="Oakley T.H."/>
            <person name="Tokishita S."/>
            <person name="Aerts A."/>
            <person name="Arnold G.J."/>
            <person name="Basu M.K."/>
            <person name="Bauer D.J."/>
            <person name="Caceres C.E."/>
            <person name="Carmel L."/>
            <person name="Casola C."/>
            <person name="Choi J.H."/>
            <person name="Detter J.C."/>
            <person name="Dong Q."/>
            <person name="Dusheyko S."/>
            <person name="Eads B.D."/>
            <person name="Frohlich T."/>
            <person name="Geiler-Samerotte K.A."/>
            <person name="Gerlach D."/>
            <person name="Hatcher P."/>
            <person name="Jogdeo S."/>
            <person name="Krijgsveld J."/>
            <person name="Kriventseva E.V."/>
            <person name="Kultz D."/>
            <person name="Laforsch C."/>
            <person name="Lindquist E."/>
            <person name="Lopez J."/>
            <person name="Manak J.R."/>
            <person name="Muller J."/>
            <person name="Pangilinan J."/>
            <person name="Patwardhan R.P."/>
            <person name="Pitluck S."/>
            <person name="Pritham E.J."/>
            <person name="Rechtsteiner A."/>
            <person name="Rho M."/>
            <person name="Rogozin I.B."/>
            <person name="Sakarya O."/>
            <person name="Salamov A."/>
            <person name="Schaack S."/>
            <person name="Shapiro H."/>
            <person name="Shiga Y."/>
            <person name="Skalitzky C."/>
            <person name="Smith Z."/>
            <person name="Souvorov A."/>
            <person name="Sung W."/>
            <person name="Tang Z."/>
            <person name="Tsuchiya D."/>
            <person name="Tu H."/>
            <person name="Vos H."/>
            <person name="Wang M."/>
            <person name="Wolf Y.I."/>
            <person name="Yamagata H."/>
            <person name="Yamada T."/>
            <person name="Ye Y."/>
            <person name="Shaw J.R."/>
            <person name="Andrews J."/>
            <person name="Crease T.J."/>
            <person name="Tang H."/>
            <person name="Lucas S.M."/>
            <person name="Robertson H.M."/>
            <person name="Bork P."/>
            <person name="Koonin E.V."/>
            <person name="Zdobnov E.M."/>
            <person name="Grigoriev I.V."/>
            <person name="Lynch M."/>
            <person name="Boore J.L."/>
        </authorList>
    </citation>
    <scope>NUCLEOTIDE SEQUENCE [LARGE SCALE GENOMIC DNA]</scope>
</reference>
<feature type="region of interest" description="Disordered" evidence="7">
    <location>
        <begin position="152"/>
        <end position="183"/>
    </location>
</feature>
<organism evidence="10 11">
    <name type="scientific">Daphnia pulex</name>
    <name type="common">Water flea</name>
    <dbReference type="NCBI Taxonomy" id="6669"/>
    <lineage>
        <taxon>Eukaryota</taxon>
        <taxon>Metazoa</taxon>
        <taxon>Ecdysozoa</taxon>
        <taxon>Arthropoda</taxon>
        <taxon>Crustacea</taxon>
        <taxon>Branchiopoda</taxon>
        <taxon>Diplostraca</taxon>
        <taxon>Cladocera</taxon>
        <taxon>Anomopoda</taxon>
        <taxon>Daphniidae</taxon>
        <taxon>Daphnia</taxon>
    </lineage>
</organism>
<protein>
    <submittedName>
        <fullName evidence="10">ABC protein, subfamily ABCG</fullName>
    </submittedName>
</protein>
<evidence type="ECO:0000256" key="7">
    <source>
        <dbReference type="SAM" id="MobiDB-lite"/>
    </source>
</evidence>
<dbReference type="OMA" id="CRGACRK"/>
<feature type="domain" description="ABC transporter" evidence="9">
    <location>
        <begin position="333"/>
        <end position="575"/>
    </location>
</feature>
<dbReference type="Pfam" id="PF01061">
    <property type="entry name" value="ABC2_membrane"/>
    <property type="match status" value="1"/>
</dbReference>
<evidence type="ECO:0000313" key="10">
    <source>
        <dbReference type="EMBL" id="EFX69628.1"/>
    </source>
</evidence>
<feature type="compositionally biased region" description="Gly residues" evidence="7">
    <location>
        <begin position="209"/>
        <end position="219"/>
    </location>
</feature>
<evidence type="ECO:0000259" key="9">
    <source>
        <dbReference type="PROSITE" id="PS50893"/>
    </source>
</evidence>
<dbReference type="KEGG" id="dpx:DAPPUDRAFT_258299"/>
<dbReference type="AlphaFoldDB" id="E9HF46"/>
<keyword evidence="6 8" id="KW-0472">Membrane</keyword>
<dbReference type="FunFam" id="3.40.50.300:FF:001695">
    <property type="entry name" value="ATP-binding cassette sub-family G member"/>
    <property type="match status" value="1"/>
</dbReference>
<comment type="similarity">
    <text evidence="2">Belongs to the ABC transporter superfamily. ABCG family. Eye pigment precursor importer (TC 3.A.1.204) subfamily.</text>
</comment>
<dbReference type="PANTHER" id="PTHR48041">
    <property type="entry name" value="ABC TRANSPORTER G FAMILY MEMBER 28"/>
    <property type="match status" value="1"/>
</dbReference>
<dbReference type="PANTHER" id="PTHR48041:SF89">
    <property type="entry name" value="FI03229P"/>
    <property type="match status" value="1"/>
</dbReference>
<evidence type="ECO:0000256" key="1">
    <source>
        <dbReference type="ARBA" id="ARBA00004141"/>
    </source>
</evidence>
<evidence type="ECO:0000256" key="6">
    <source>
        <dbReference type="ARBA" id="ARBA00023136"/>
    </source>
</evidence>
<gene>
    <name evidence="10" type="ORF">DAPPUDRAFT_258299</name>
</gene>
<dbReference type="OrthoDB" id="66620at2759"/>
<dbReference type="GO" id="GO:0140359">
    <property type="term" value="F:ABC-type transporter activity"/>
    <property type="evidence" value="ECO:0007669"/>
    <property type="project" value="InterPro"/>
</dbReference>
<dbReference type="InterPro" id="IPR050352">
    <property type="entry name" value="ABCG_transporters"/>
</dbReference>
<feature type="region of interest" description="Disordered" evidence="7">
    <location>
        <begin position="196"/>
        <end position="260"/>
    </location>
</feature>